<dbReference type="InterPro" id="IPR001723">
    <property type="entry name" value="Nuclear_hrmn_rcpt"/>
</dbReference>
<reference evidence="5 6" key="1">
    <citation type="submission" date="2019-01" db="EMBL/GenBank/DDBJ databases">
        <authorList>
            <person name="Sayadi A."/>
        </authorList>
    </citation>
    <scope>NUCLEOTIDE SEQUENCE [LARGE SCALE GENOMIC DNA]</scope>
</reference>
<feature type="non-terminal residue" evidence="5">
    <location>
        <position position="1"/>
    </location>
</feature>
<protein>
    <recommendedName>
        <fullName evidence="4">NR LBD domain-containing protein</fullName>
    </recommendedName>
</protein>
<dbReference type="Gene3D" id="1.10.565.10">
    <property type="entry name" value="Retinoid X Receptor"/>
    <property type="match status" value="1"/>
</dbReference>
<evidence type="ECO:0000313" key="6">
    <source>
        <dbReference type="Proteomes" id="UP000410492"/>
    </source>
</evidence>
<dbReference type="Proteomes" id="UP000410492">
    <property type="component" value="Unassembled WGS sequence"/>
</dbReference>
<organism evidence="5 6">
    <name type="scientific">Callosobruchus maculatus</name>
    <name type="common">Southern cowpea weevil</name>
    <name type="synonym">Pulse bruchid</name>
    <dbReference type="NCBI Taxonomy" id="64391"/>
    <lineage>
        <taxon>Eukaryota</taxon>
        <taxon>Metazoa</taxon>
        <taxon>Ecdysozoa</taxon>
        <taxon>Arthropoda</taxon>
        <taxon>Hexapoda</taxon>
        <taxon>Insecta</taxon>
        <taxon>Pterygota</taxon>
        <taxon>Neoptera</taxon>
        <taxon>Endopterygota</taxon>
        <taxon>Coleoptera</taxon>
        <taxon>Polyphaga</taxon>
        <taxon>Cucujiformia</taxon>
        <taxon>Chrysomeloidea</taxon>
        <taxon>Chrysomelidae</taxon>
        <taxon>Bruchinae</taxon>
        <taxon>Bruchini</taxon>
        <taxon>Callosobruchus</taxon>
    </lineage>
</organism>
<proteinExistence type="predicted"/>
<keyword evidence="2" id="KW-0804">Transcription</keyword>
<evidence type="ECO:0000256" key="3">
    <source>
        <dbReference type="ARBA" id="ARBA00023170"/>
    </source>
</evidence>
<dbReference type="OrthoDB" id="5771769at2759"/>
<keyword evidence="3" id="KW-0675">Receptor</keyword>
<dbReference type="InterPro" id="IPR050274">
    <property type="entry name" value="Nuclear_hormone_rcpt_NR2"/>
</dbReference>
<evidence type="ECO:0000259" key="4">
    <source>
        <dbReference type="PROSITE" id="PS51843"/>
    </source>
</evidence>
<keyword evidence="1" id="KW-0805">Transcription regulation</keyword>
<dbReference type="PRINTS" id="PR00398">
    <property type="entry name" value="STRDHORMONER"/>
</dbReference>
<dbReference type="PROSITE" id="PS51843">
    <property type="entry name" value="NR_LBD"/>
    <property type="match status" value="1"/>
</dbReference>
<keyword evidence="6" id="KW-1185">Reference proteome</keyword>
<evidence type="ECO:0000313" key="5">
    <source>
        <dbReference type="EMBL" id="VEN34195.1"/>
    </source>
</evidence>
<dbReference type="AlphaFoldDB" id="A0A653BGR0"/>
<evidence type="ECO:0000256" key="1">
    <source>
        <dbReference type="ARBA" id="ARBA00023015"/>
    </source>
</evidence>
<dbReference type="PANTHER" id="PTHR24083">
    <property type="entry name" value="NUCLEAR HORMONE RECEPTOR"/>
    <property type="match status" value="1"/>
</dbReference>
<name>A0A653BGR0_CALMS</name>
<dbReference type="EMBL" id="CAACVG010000497">
    <property type="protein sequence ID" value="VEN34195.1"/>
    <property type="molecule type" value="Genomic_DNA"/>
</dbReference>
<dbReference type="SUPFAM" id="SSF48508">
    <property type="entry name" value="Nuclear receptor ligand-binding domain"/>
    <property type="match status" value="1"/>
</dbReference>
<gene>
    <name evidence="5" type="ORF">CALMAC_LOCUS475</name>
</gene>
<accession>A0A653BGR0</accession>
<dbReference type="InterPro" id="IPR000536">
    <property type="entry name" value="Nucl_hrmn_rcpt_lig-bd"/>
</dbReference>
<dbReference type="InterPro" id="IPR035500">
    <property type="entry name" value="NHR-like_dom_sf"/>
</dbReference>
<sequence>ESWHELFVLTASQWKLPIDVAGLVDNTLASASRRAQLEEDAIKLREVITRLNALRVDHTEHAFLKAIVLFKAECRHLTEATRVELLQDQTHVMLQEYCVTQSRASHKATSRFGKLLLTLPAVQAVSKRGLEELLFRQTVGHVAVEKLLSDIGSSMHQV</sequence>
<dbReference type="Pfam" id="PF00104">
    <property type="entry name" value="Hormone_recep"/>
    <property type="match status" value="1"/>
</dbReference>
<evidence type="ECO:0000256" key="2">
    <source>
        <dbReference type="ARBA" id="ARBA00023163"/>
    </source>
</evidence>
<feature type="domain" description="NR LBD" evidence="4">
    <location>
        <begin position="1"/>
        <end position="155"/>
    </location>
</feature>